<evidence type="ECO:0000313" key="2">
    <source>
        <dbReference type="Proteomes" id="UP000515153"/>
    </source>
</evidence>
<name>A0A6P8B8L8_PYRGI</name>
<feature type="compositionally biased region" description="Low complexity" evidence="1">
    <location>
        <begin position="61"/>
        <end position="83"/>
    </location>
</feature>
<dbReference type="KEGG" id="pgri:PgNI_04269"/>
<reference evidence="3" key="3">
    <citation type="submission" date="2025-08" db="UniProtKB">
        <authorList>
            <consortium name="RefSeq"/>
        </authorList>
    </citation>
    <scope>IDENTIFICATION</scope>
    <source>
        <strain evidence="3">NI907</strain>
    </source>
</reference>
<dbReference type="GeneID" id="41959228"/>
<evidence type="ECO:0000256" key="1">
    <source>
        <dbReference type="SAM" id="MobiDB-lite"/>
    </source>
</evidence>
<feature type="region of interest" description="Disordered" evidence="1">
    <location>
        <begin position="1"/>
        <end position="134"/>
    </location>
</feature>
<feature type="compositionally biased region" description="Basic and acidic residues" evidence="1">
    <location>
        <begin position="225"/>
        <end position="236"/>
    </location>
</feature>
<dbReference type="AlphaFoldDB" id="A0A6P8B8L8"/>
<protein>
    <submittedName>
        <fullName evidence="3">Uncharacterized protein</fullName>
    </submittedName>
</protein>
<keyword evidence="2" id="KW-1185">Reference proteome</keyword>
<feature type="compositionally biased region" description="Polar residues" evidence="1">
    <location>
        <begin position="1"/>
        <end position="55"/>
    </location>
</feature>
<sequence length="584" mass="64480">MNSEQPRLPKASSNTDNYCRPSSRQHSDVNSPNSVATTGTNQSLGTDPGNDNNVSHLAHISSPTSRNTASSTSTSATHSNSSTIQSNDSNVYSIESSPTATTLPSFALRDGSDSGSRRGASRRRTGPLSAEQREKAALIRRVGACESCRRRRVACHPNHHNMTWEDAFRKYRSGSPTQELAPLSARPSSPPKHSGFEAINHAKAPAPQDIPDHMDVDSMSSSLDPVRRLSHGDSRIRTPLPTGPRIERIAAQASQVVQAAQASHSSLFHPTAESIQSELQAMASKISSNPYRSRYNAVQALLLYWEDESDQDVGPAVNELSDVLEKHYQYVSEIRAIPSVSESGKSSWRWLSQTVTSFVDNRDQRDVLKIIYYVGQSYLDANREMVLAHTRNQREASTIRWSGIQQILEEANSDTLILMDAAYYPSSKLVRQQGVLEVVAASASEEHSAYLDRTSFTRELTEQLRRRAGQKFLSPFTAAELHAKLLSTYPRMCRDRTPEKQVVTSAPSPLHIQIAANTRLPSVLLAPVRRGLPMCVEPDPSGPQLSLTIGLSDDAVHLESWAEWLRLMPDGIKDLKIEGPYRNP</sequence>
<gene>
    <name evidence="3" type="ORF">PgNI_04269</name>
</gene>
<feature type="compositionally biased region" description="Polar residues" evidence="1">
    <location>
        <begin position="84"/>
        <end position="104"/>
    </location>
</feature>
<reference evidence="3" key="1">
    <citation type="journal article" date="2019" name="Mol. Biol. Evol.">
        <title>Blast fungal genomes show frequent chromosomal changes, gene gains and losses, and effector gene turnover.</title>
        <authorList>
            <person name="Gomez Luciano L.B."/>
            <person name="Jason Tsai I."/>
            <person name="Chuma I."/>
            <person name="Tosa Y."/>
            <person name="Chen Y.H."/>
            <person name="Li J.Y."/>
            <person name="Li M.Y."/>
            <person name="Jade Lu M.Y."/>
            <person name="Nakayashiki H."/>
            <person name="Li W.H."/>
        </authorList>
    </citation>
    <scope>NUCLEOTIDE SEQUENCE</scope>
    <source>
        <strain evidence="3">NI907</strain>
    </source>
</reference>
<organism evidence="2 3">
    <name type="scientific">Pyricularia grisea</name>
    <name type="common">Crabgrass-specific blast fungus</name>
    <name type="synonym">Magnaporthe grisea</name>
    <dbReference type="NCBI Taxonomy" id="148305"/>
    <lineage>
        <taxon>Eukaryota</taxon>
        <taxon>Fungi</taxon>
        <taxon>Dikarya</taxon>
        <taxon>Ascomycota</taxon>
        <taxon>Pezizomycotina</taxon>
        <taxon>Sordariomycetes</taxon>
        <taxon>Sordariomycetidae</taxon>
        <taxon>Magnaporthales</taxon>
        <taxon>Pyriculariaceae</taxon>
        <taxon>Pyricularia</taxon>
    </lineage>
</organism>
<proteinExistence type="predicted"/>
<dbReference type="RefSeq" id="XP_030983542.1">
    <property type="nucleotide sequence ID" value="XM_031124319.1"/>
</dbReference>
<accession>A0A6P8B8L8</accession>
<reference evidence="3" key="2">
    <citation type="submission" date="2019-10" db="EMBL/GenBank/DDBJ databases">
        <authorList>
            <consortium name="NCBI Genome Project"/>
        </authorList>
    </citation>
    <scope>NUCLEOTIDE SEQUENCE</scope>
    <source>
        <strain evidence="3">NI907</strain>
    </source>
</reference>
<feature type="region of interest" description="Disordered" evidence="1">
    <location>
        <begin position="219"/>
        <end position="241"/>
    </location>
</feature>
<evidence type="ECO:0000313" key="3">
    <source>
        <dbReference type="RefSeq" id="XP_030983542.1"/>
    </source>
</evidence>
<dbReference type="Proteomes" id="UP000515153">
    <property type="component" value="Unplaced"/>
</dbReference>